<evidence type="ECO:0000313" key="2">
    <source>
        <dbReference type="Proteomes" id="UP000628448"/>
    </source>
</evidence>
<dbReference type="AlphaFoldDB" id="A0A931GV15"/>
<keyword evidence="2" id="KW-1185">Reference proteome</keyword>
<dbReference type="Proteomes" id="UP000628448">
    <property type="component" value="Unassembled WGS sequence"/>
</dbReference>
<reference evidence="1" key="1">
    <citation type="submission" date="2020-11" db="EMBL/GenBank/DDBJ databases">
        <title>Bacterial whole genome sequence for Panacibacter sp. DH6.</title>
        <authorList>
            <person name="Le V."/>
            <person name="Ko S."/>
            <person name="Ahn C.-Y."/>
            <person name="Oh H.-M."/>
        </authorList>
    </citation>
    <scope>NUCLEOTIDE SEQUENCE</scope>
    <source>
        <strain evidence="1">DH6</strain>
    </source>
</reference>
<protein>
    <submittedName>
        <fullName evidence="1">Uncharacterized protein</fullName>
    </submittedName>
</protein>
<proteinExistence type="predicted"/>
<dbReference type="RefSeq" id="WP_196989965.1">
    <property type="nucleotide sequence ID" value="NZ_JADWYR010000001.1"/>
</dbReference>
<accession>A0A931GV15</accession>
<sequence>MKRYLILSVLLGLFYLVNGQPSSDTKIPLSRLYFHEILDGTQKKLLAMDGKEDSLFTLTPNEKVNTDVTAAATTGVNNIRKTIEADSTLDNNGKIKFLRGLNEILNSYMYKARVDSVKYSLLPAIIDAFEECMPLEKEGESIEGKVYNYSYELGNILLHNIAFNNNMGYEKANNIVLIKYCDKYRNRALPLLTQNPDLPFADSLVAQIAKRDPESIYTYAAAYNKLASNIRKNPDSLVKVISRMAQLKTGRQLFPFLDNIYRGRLSFDDVTAVMDNDVKYYKLLVQTAIDYADLARIKDTPMAADGLRAKMQGKAADPFINEINGLHDVNDERVRFKILEPLSPQDLYYLAVEGEEIIYTSSYVKGVYPRIWQRMKNPKSDSLLMNVRFDHFKKWIKIASNYNTLDDFLKRMDNNNAQVLMKAFVNNLHKTESLEDAVDVANSYASIDDANVRNLILTQVQWNWQEGKKANDERRTDIYGILNTLFLSMDSTNKIDVSKELDIPPVYYMPYKDLQDSAKKIIVQQFFYGDKDGKASFAGFMNYFSNANWKITPSAEWVTVASTKGVPVVIYANRPLDDTKGLDAKAQAALNDYLYQKNLSPTIVIHRGHSYWLPSTLEQLPESAKIVLLGSCGAYQNLDKILRICPGAQIIASKQTGSLNVNDPMIALILETLRQGKDLNWPVLWSTLSKKMGGNGLFDDYVPPHKNLGALFIMAYKKLQERKEIQSGQVMK</sequence>
<organism evidence="1 2">
    <name type="scientific">Panacibacter microcysteis</name>
    <dbReference type="NCBI Taxonomy" id="2793269"/>
    <lineage>
        <taxon>Bacteria</taxon>
        <taxon>Pseudomonadati</taxon>
        <taxon>Bacteroidota</taxon>
        <taxon>Chitinophagia</taxon>
        <taxon>Chitinophagales</taxon>
        <taxon>Chitinophagaceae</taxon>
        <taxon>Panacibacter</taxon>
    </lineage>
</organism>
<name>A0A931GV15_9BACT</name>
<comment type="caution">
    <text evidence="1">The sequence shown here is derived from an EMBL/GenBank/DDBJ whole genome shotgun (WGS) entry which is preliminary data.</text>
</comment>
<gene>
    <name evidence="1" type="ORF">I5907_06825</name>
</gene>
<evidence type="ECO:0000313" key="1">
    <source>
        <dbReference type="EMBL" id="MBG9375940.1"/>
    </source>
</evidence>
<dbReference type="EMBL" id="JADWYR010000001">
    <property type="protein sequence ID" value="MBG9375940.1"/>
    <property type="molecule type" value="Genomic_DNA"/>
</dbReference>